<organism evidence="1 2">
    <name type="scientific">Hymenochirus boettgeri</name>
    <name type="common">Congo dwarf clawed frog</name>
    <dbReference type="NCBI Taxonomy" id="247094"/>
    <lineage>
        <taxon>Eukaryota</taxon>
        <taxon>Metazoa</taxon>
        <taxon>Chordata</taxon>
        <taxon>Craniata</taxon>
        <taxon>Vertebrata</taxon>
        <taxon>Euteleostomi</taxon>
        <taxon>Amphibia</taxon>
        <taxon>Batrachia</taxon>
        <taxon>Anura</taxon>
        <taxon>Pipoidea</taxon>
        <taxon>Pipidae</taxon>
        <taxon>Pipinae</taxon>
        <taxon>Hymenochirus</taxon>
    </lineage>
</organism>
<comment type="caution">
    <text evidence="1">The sequence shown here is derived from an EMBL/GenBank/DDBJ whole genome shotgun (WGS) entry which is preliminary data.</text>
</comment>
<name>A0A8T2K6N4_9PIPI</name>
<gene>
    <name evidence="1" type="ORF">GDO86_003631</name>
</gene>
<proteinExistence type="predicted"/>
<reference evidence="1" key="1">
    <citation type="thesis" date="2020" institute="ProQuest LLC" country="789 East Eisenhower Parkway, Ann Arbor, MI, USA">
        <title>Comparative Genomics and Chromosome Evolution.</title>
        <authorList>
            <person name="Mudd A.B."/>
        </authorList>
    </citation>
    <scope>NUCLEOTIDE SEQUENCE</scope>
    <source>
        <strain evidence="1">Female2</strain>
        <tissue evidence="1">Blood</tissue>
    </source>
</reference>
<dbReference type="AlphaFoldDB" id="A0A8T2K6N4"/>
<dbReference type="Proteomes" id="UP000812440">
    <property type="component" value="Chromosome 2"/>
</dbReference>
<evidence type="ECO:0000313" key="2">
    <source>
        <dbReference type="Proteomes" id="UP000812440"/>
    </source>
</evidence>
<dbReference type="EMBL" id="JAACNH010000002">
    <property type="protein sequence ID" value="KAG8451494.1"/>
    <property type="molecule type" value="Genomic_DNA"/>
</dbReference>
<protein>
    <submittedName>
        <fullName evidence="1">Uncharacterized protein</fullName>
    </submittedName>
</protein>
<evidence type="ECO:0000313" key="1">
    <source>
        <dbReference type="EMBL" id="KAG8451494.1"/>
    </source>
</evidence>
<sequence length="84" mass="9631">MKQQNSYLGLGHTSTICVQFFSNIGKAATHRNCTILSGLRLRIHLQYAITCDNHFYAQSHAISHLKRRNANTRKLHVNHTCNRV</sequence>
<accession>A0A8T2K6N4</accession>
<keyword evidence="2" id="KW-1185">Reference proteome</keyword>